<dbReference type="EMBL" id="LXJU01000008">
    <property type="protein sequence ID" value="OGE53026.1"/>
    <property type="molecule type" value="Genomic_DNA"/>
</dbReference>
<comment type="caution">
    <text evidence="2">The sequence shown here is derived from an EMBL/GenBank/DDBJ whole genome shotgun (WGS) entry which is preliminary data.</text>
</comment>
<gene>
    <name evidence="2" type="ORF">PENARI_c008G00131</name>
</gene>
<dbReference type="Pfam" id="PF03358">
    <property type="entry name" value="FMN_red"/>
    <property type="match status" value="1"/>
</dbReference>
<dbReference type="PANTHER" id="PTHR30543:SF21">
    <property type="entry name" value="NAD(P)H-DEPENDENT FMN REDUCTASE LOT6"/>
    <property type="match status" value="1"/>
</dbReference>
<dbReference type="OrthoDB" id="68575at2759"/>
<accession>A0A1F5LIV5</accession>
<proteinExistence type="predicted"/>
<dbReference type="AlphaFoldDB" id="A0A1F5LIV5"/>
<name>A0A1F5LIV5_PENAI</name>
<reference evidence="2 3" key="1">
    <citation type="journal article" date="2016" name="Sci. Rep.">
        <title>Penicillium arizonense, a new, genome sequenced fungal species, reveals a high chemical diversity in secreted metabolites.</title>
        <authorList>
            <person name="Grijseels S."/>
            <person name="Nielsen J.C."/>
            <person name="Randelovic M."/>
            <person name="Nielsen J."/>
            <person name="Nielsen K.F."/>
            <person name="Workman M."/>
            <person name="Frisvad J.C."/>
        </authorList>
    </citation>
    <scope>NUCLEOTIDE SEQUENCE [LARGE SCALE GENOMIC DNA]</scope>
    <source>
        <strain evidence="2 3">CBS 141311</strain>
    </source>
</reference>
<dbReference type="Gene3D" id="3.40.50.360">
    <property type="match status" value="1"/>
</dbReference>
<dbReference type="GeneID" id="34575999"/>
<dbReference type="GO" id="GO:0016491">
    <property type="term" value="F:oxidoreductase activity"/>
    <property type="evidence" value="ECO:0007669"/>
    <property type="project" value="InterPro"/>
</dbReference>
<dbReference type="PANTHER" id="PTHR30543">
    <property type="entry name" value="CHROMATE REDUCTASE"/>
    <property type="match status" value="1"/>
</dbReference>
<sequence length="199" mass="22293">MSKKIALVICSTREPRLNPFIARYVLDIISRQNCEESLEILDISEQGLPLYNEPAIPSFLPEADPTPHYVHQHTQAWSAKIRQYSAFIFVTPQYNWSIPASLKNALDYLYYEWKDKPAAIVTYGGRGGGKAADHLRGIIQGLHMNAVSISPGLVVKVTTLESVEGQQIGVEDKGRWRESGAEEQVSSMFSELIEKVHGH</sequence>
<dbReference type="InterPro" id="IPR050712">
    <property type="entry name" value="NAD(P)H-dep_reductase"/>
</dbReference>
<dbReference type="STRING" id="1835702.A0A1F5LIV5"/>
<protein>
    <recommendedName>
        <fullName evidence="1">NADPH-dependent FMN reductase-like domain-containing protein</fullName>
    </recommendedName>
</protein>
<dbReference type="GO" id="GO:0005829">
    <property type="term" value="C:cytosol"/>
    <property type="evidence" value="ECO:0007669"/>
    <property type="project" value="TreeGrafter"/>
</dbReference>
<dbReference type="SUPFAM" id="SSF52218">
    <property type="entry name" value="Flavoproteins"/>
    <property type="match status" value="1"/>
</dbReference>
<dbReference type="RefSeq" id="XP_022488465.1">
    <property type="nucleotide sequence ID" value="XM_022631265.1"/>
</dbReference>
<dbReference type="InterPro" id="IPR005025">
    <property type="entry name" value="FMN_Rdtase-like_dom"/>
</dbReference>
<keyword evidence="3" id="KW-1185">Reference proteome</keyword>
<evidence type="ECO:0000313" key="2">
    <source>
        <dbReference type="EMBL" id="OGE53026.1"/>
    </source>
</evidence>
<dbReference type="GO" id="GO:0010181">
    <property type="term" value="F:FMN binding"/>
    <property type="evidence" value="ECO:0007669"/>
    <property type="project" value="TreeGrafter"/>
</dbReference>
<evidence type="ECO:0000259" key="1">
    <source>
        <dbReference type="Pfam" id="PF03358"/>
    </source>
</evidence>
<feature type="domain" description="NADPH-dependent FMN reductase-like" evidence="1">
    <location>
        <begin position="4"/>
        <end position="148"/>
    </location>
</feature>
<organism evidence="2 3">
    <name type="scientific">Penicillium arizonense</name>
    <dbReference type="NCBI Taxonomy" id="1835702"/>
    <lineage>
        <taxon>Eukaryota</taxon>
        <taxon>Fungi</taxon>
        <taxon>Dikarya</taxon>
        <taxon>Ascomycota</taxon>
        <taxon>Pezizomycotina</taxon>
        <taxon>Eurotiomycetes</taxon>
        <taxon>Eurotiomycetidae</taxon>
        <taxon>Eurotiales</taxon>
        <taxon>Aspergillaceae</taxon>
        <taxon>Penicillium</taxon>
    </lineage>
</organism>
<dbReference type="InterPro" id="IPR029039">
    <property type="entry name" value="Flavoprotein-like_sf"/>
</dbReference>
<dbReference type="Proteomes" id="UP000177622">
    <property type="component" value="Unassembled WGS sequence"/>
</dbReference>
<evidence type="ECO:0000313" key="3">
    <source>
        <dbReference type="Proteomes" id="UP000177622"/>
    </source>
</evidence>